<feature type="compositionally biased region" description="Basic and acidic residues" evidence="1">
    <location>
        <begin position="33"/>
        <end position="61"/>
    </location>
</feature>
<protein>
    <submittedName>
        <fullName evidence="2">Uncharacterized protein</fullName>
    </submittedName>
</protein>
<evidence type="ECO:0000256" key="1">
    <source>
        <dbReference type="SAM" id="MobiDB-lite"/>
    </source>
</evidence>
<gene>
    <name evidence="2" type="ORF">I3842_03G129900</name>
</gene>
<comment type="caution">
    <text evidence="2">The sequence shown here is derived from an EMBL/GenBank/DDBJ whole genome shotgun (WGS) entry which is preliminary data.</text>
</comment>
<evidence type="ECO:0000313" key="2">
    <source>
        <dbReference type="EMBL" id="KAG6721804.1"/>
    </source>
</evidence>
<sequence length="271" mass="30630">MNGRPRLLHILTRPKEKELPSFLTQIIRMNREDQVLDPEQQKKGTWGREDISGNIKGKDDSVTTYSPIHPREEQRIKGSVLGGDNIGRETRDMRDPIPTKMSTNSTPIYASSVPTFPGQEQQPKADIALRQEEDHKRNVDVSSKEQPAKSSDGLKENIELIKEQPPKHEADDLRNSERPRNTNIELPVQKEDHHPLKEQQNSFNFPGRENSTHDKKDNANIPEGIPIGDREGLPQPVNLAVLIQPPTSNENKNGKIEVDVKVSICCRCSIL</sequence>
<dbReference type="AlphaFoldDB" id="A0A922FFJ0"/>
<feature type="region of interest" description="Disordered" evidence="1">
    <location>
        <begin position="33"/>
        <end position="219"/>
    </location>
</feature>
<proteinExistence type="predicted"/>
<accession>A0A922FFJ0</accession>
<feature type="compositionally biased region" description="Basic and acidic residues" evidence="1">
    <location>
        <begin position="188"/>
        <end position="197"/>
    </location>
</feature>
<organism evidence="2 3">
    <name type="scientific">Carya illinoinensis</name>
    <name type="common">Pecan</name>
    <dbReference type="NCBI Taxonomy" id="32201"/>
    <lineage>
        <taxon>Eukaryota</taxon>
        <taxon>Viridiplantae</taxon>
        <taxon>Streptophyta</taxon>
        <taxon>Embryophyta</taxon>
        <taxon>Tracheophyta</taxon>
        <taxon>Spermatophyta</taxon>
        <taxon>Magnoliopsida</taxon>
        <taxon>eudicotyledons</taxon>
        <taxon>Gunneridae</taxon>
        <taxon>Pentapetalae</taxon>
        <taxon>rosids</taxon>
        <taxon>fabids</taxon>
        <taxon>Fagales</taxon>
        <taxon>Juglandaceae</taxon>
        <taxon>Carya</taxon>
    </lineage>
</organism>
<feature type="compositionally biased region" description="Basic and acidic residues" evidence="1">
    <location>
        <begin position="127"/>
        <end position="180"/>
    </location>
</feature>
<feature type="compositionally biased region" description="Basic and acidic residues" evidence="1">
    <location>
        <begin position="86"/>
        <end position="97"/>
    </location>
</feature>
<reference evidence="2" key="1">
    <citation type="submission" date="2021-01" db="EMBL/GenBank/DDBJ databases">
        <authorList>
            <person name="Lovell J.T."/>
            <person name="Bentley N."/>
            <person name="Bhattarai G."/>
            <person name="Jenkins J.W."/>
            <person name="Sreedasyam A."/>
            <person name="Alarcon Y."/>
            <person name="Bock C."/>
            <person name="Boston L."/>
            <person name="Carlson J."/>
            <person name="Cervantes K."/>
            <person name="Clermont K."/>
            <person name="Krom N."/>
            <person name="Kubenka K."/>
            <person name="Mamidi S."/>
            <person name="Mattison C."/>
            <person name="Monteros M."/>
            <person name="Pisani C."/>
            <person name="Plott C."/>
            <person name="Rajasekar S."/>
            <person name="Rhein H.S."/>
            <person name="Rohla C."/>
            <person name="Song M."/>
            <person name="Hilaire R.S."/>
            <person name="Shu S."/>
            <person name="Wells L."/>
            <person name="Wang X."/>
            <person name="Webber J."/>
            <person name="Heerema R.J."/>
            <person name="Klein P."/>
            <person name="Conner P."/>
            <person name="Grauke L."/>
            <person name="Grimwood J."/>
            <person name="Schmutz J."/>
            <person name="Randall J.J."/>
        </authorList>
    </citation>
    <scope>NUCLEOTIDE SEQUENCE</scope>
    <source>
        <tissue evidence="2">Leaf</tissue>
    </source>
</reference>
<dbReference type="EMBL" id="CM031827">
    <property type="protein sequence ID" value="KAG6721804.1"/>
    <property type="molecule type" value="Genomic_DNA"/>
</dbReference>
<dbReference type="Proteomes" id="UP000811246">
    <property type="component" value="Chromosome 3"/>
</dbReference>
<feature type="compositionally biased region" description="Polar residues" evidence="1">
    <location>
        <begin position="100"/>
        <end position="122"/>
    </location>
</feature>
<name>A0A922FFJ0_CARIL</name>
<evidence type="ECO:0000313" key="3">
    <source>
        <dbReference type="Proteomes" id="UP000811246"/>
    </source>
</evidence>